<gene>
    <name evidence="7" type="primary">mraZ</name>
    <name evidence="9" type="ORF">SAMN05443094_103202</name>
</gene>
<dbReference type="CDD" id="cd16321">
    <property type="entry name" value="MraZ_C"/>
    <property type="match status" value="1"/>
</dbReference>
<dbReference type="GO" id="GO:0000976">
    <property type="term" value="F:transcription cis-regulatory region binding"/>
    <property type="evidence" value="ECO:0007669"/>
    <property type="project" value="TreeGrafter"/>
</dbReference>
<dbReference type="GO" id="GO:0003700">
    <property type="term" value="F:DNA-binding transcription factor activity"/>
    <property type="evidence" value="ECO:0007669"/>
    <property type="project" value="UniProtKB-UniRule"/>
</dbReference>
<comment type="subcellular location">
    <subcellularLocation>
        <location evidence="7">Cytoplasm</location>
        <location evidence="7">Nucleoid</location>
    </subcellularLocation>
</comment>
<dbReference type="FunFam" id="3.40.1550.20:FF:000002">
    <property type="entry name" value="Transcriptional regulator MraZ"/>
    <property type="match status" value="1"/>
</dbReference>
<dbReference type="PANTHER" id="PTHR34701">
    <property type="entry name" value="TRANSCRIPTIONAL REGULATOR MRAZ"/>
    <property type="match status" value="1"/>
</dbReference>
<dbReference type="Gene3D" id="3.40.1550.20">
    <property type="entry name" value="Transcriptional regulator MraZ domain"/>
    <property type="match status" value="1"/>
</dbReference>
<dbReference type="PANTHER" id="PTHR34701:SF1">
    <property type="entry name" value="TRANSCRIPTIONAL REGULATOR MRAZ"/>
    <property type="match status" value="1"/>
</dbReference>
<dbReference type="NCBIfam" id="TIGR00242">
    <property type="entry name" value="division/cell wall cluster transcriptional repressor MraZ"/>
    <property type="match status" value="1"/>
</dbReference>
<dbReference type="InterPro" id="IPR020603">
    <property type="entry name" value="MraZ_dom"/>
</dbReference>
<dbReference type="HAMAP" id="MF_01008">
    <property type="entry name" value="MraZ"/>
    <property type="match status" value="1"/>
</dbReference>
<evidence type="ECO:0000256" key="1">
    <source>
        <dbReference type="ARBA" id="ARBA00013860"/>
    </source>
</evidence>
<keyword evidence="3" id="KW-0677">Repeat</keyword>
<evidence type="ECO:0000256" key="6">
    <source>
        <dbReference type="ARBA" id="ARBA00023163"/>
    </source>
</evidence>
<keyword evidence="4 7" id="KW-0805">Transcription regulation</keyword>
<keyword evidence="6 7" id="KW-0804">Transcription</keyword>
<evidence type="ECO:0000256" key="2">
    <source>
        <dbReference type="ARBA" id="ARBA00022490"/>
    </source>
</evidence>
<evidence type="ECO:0000256" key="4">
    <source>
        <dbReference type="ARBA" id="ARBA00023015"/>
    </source>
</evidence>
<dbReference type="InterPro" id="IPR035642">
    <property type="entry name" value="MraZ_N"/>
</dbReference>
<name>A0A1N6U8V6_9BACI</name>
<accession>A0A1N6U8V6</accession>
<feature type="domain" description="SpoVT-AbrB" evidence="8">
    <location>
        <begin position="91"/>
        <end position="134"/>
    </location>
</feature>
<evidence type="ECO:0000256" key="3">
    <source>
        <dbReference type="ARBA" id="ARBA00022737"/>
    </source>
</evidence>
<organism evidence="9 10">
    <name type="scientific">Domibacillus enclensis</name>
    <dbReference type="NCBI Taxonomy" id="1017273"/>
    <lineage>
        <taxon>Bacteria</taxon>
        <taxon>Bacillati</taxon>
        <taxon>Bacillota</taxon>
        <taxon>Bacilli</taxon>
        <taxon>Bacillales</taxon>
        <taxon>Bacillaceae</taxon>
        <taxon>Domibacillus</taxon>
    </lineage>
</organism>
<dbReference type="Pfam" id="PF02381">
    <property type="entry name" value="MraZ"/>
    <property type="match status" value="2"/>
</dbReference>
<evidence type="ECO:0000256" key="5">
    <source>
        <dbReference type="ARBA" id="ARBA00023125"/>
    </source>
</evidence>
<dbReference type="InterPro" id="IPR038619">
    <property type="entry name" value="MraZ_sf"/>
</dbReference>
<keyword evidence="5 7" id="KW-0238">DNA-binding</keyword>
<dbReference type="InterPro" id="IPR007159">
    <property type="entry name" value="SpoVT-AbrB_dom"/>
</dbReference>
<proteinExistence type="inferred from homology"/>
<dbReference type="STRING" id="1017273.SAMN05443094_103202"/>
<protein>
    <recommendedName>
        <fullName evidence="1 7">Transcriptional regulator MraZ</fullName>
    </recommendedName>
</protein>
<sequence>MGGCGKVSVESGVGTMFMGEYRHSIDEKGRLIIPAKFRGESNKTFIVTRGLDQCLFVYGQEEWEKLEEKLAALPLTKKDARAFTRFFFSGANDCRLDRQGRINIPEPLIRYASLQKECVVVGVSNRMEIWDAEVWDDYLDTSSDSFGDIAESLTDFDL</sequence>
<dbReference type="InterPro" id="IPR037914">
    <property type="entry name" value="SpoVT-AbrB_sf"/>
</dbReference>
<dbReference type="AlphaFoldDB" id="A0A1N6U8V6"/>
<comment type="subunit">
    <text evidence="7">Forms oligomers.</text>
</comment>
<dbReference type="PROSITE" id="PS51740">
    <property type="entry name" value="SPOVT_ABRB"/>
    <property type="match status" value="2"/>
</dbReference>
<reference evidence="9 10" key="1">
    <citation type="submission" date="2017-01" db="EMBL/GenBank/DDBJ databases">
        <authorList>
            <person name="Mah S.A."/>
            <person name="Swanson W.J."/>
            <person name="Moy G.W."/>
            <person name="Vacquier V.D."/>
        </authorList>
    </citation>
    <scope>NUCLEOTIDE SEQUENCE [LARGE SCALE GENOMIC DNA]</scope>
    <source>
        <strain evidence="9 10">NIO-1016</strain>
    </source>
</reference>
<evidence type="ECO:0000313" key="9">
    <source>
        <dbReference type="EMBL" id="SIQ62043.1"/>
    </source>
</evidence>
<dbReference type="InterPro" id="IPR035644">
    <property type="entry name" value="MraZ_C"/>
</dbReference>
<evidence type="ECO:0000259" key="8">
    <source>
        <dbReference type="PROSITE" id="PS51740"/>
    </source>
</evidence>
<dbReference type="CDD" id="cd16320">
    <property type="entry name" value="MraZ_N"/>
    <property type="match status" value="1"/>
</dbReference>
<dbReference type="Proteomes" id="UP000186385">
    <property type="component" value="Unassembled WGS sequence"/>
</dbReference>
<evidence type="ECO:0000313" key="10">
    <source>
        <dbReference type="Proteomes" id="UP000186385"/>
    </source>
</evidence>
<dbReference type="GO" id="GO:2000143">
    <property type="term" value="P:negative regulation of DNA-templated transcription initiation"/>
    <property type="evidence" value="ECO:0007669"/>
    <property type="project" value="TreeGrafter"/>
</dbReference>
<dbReference type="GO" id="GO:0005737">
    <property type="term" value="C:cytoplasm"/>
    <property type="evidence" value="ECO:0007669"/>
    <property type="project" value="UniProtKB-UniRule"/>
</dbReference>
<dbReference type="InterPro" id="IPR003444">
    <property type="entry name" value="MraZ"/>
</dbReference>
<evidence type="ECO:0000256" key="7">
    <source>
        <dbReference type="HAMAP-Rule" id="MF_01008"/>
    </source>
</evidence>
<keyword evidence="2 7" id="KW-0963">Cytoplasm</keyword>
<dbReference type="SUPFAM" id="SSF89447">
    <property type="entry name" value="AbrB/MazE/MraZ-like"/>
    <property type="match status" value="1"/>
</dbReference>
<dbReference type="EMBL" id="FTLX01000003">
    <property type="protein sequence ID" value="SIQ62043.1"/>
    <property type="molecule type" value="Genomic_DNA"/>
</dbReference>
<feature type="domain" description="SpoVT-AbrB" evidence="8">
    <location>
        <begin position="20"/>
        <end position="62"/>
    </location>
</feature>
<dbReference type="GO" id="GO:0009295">
    <property type="term" value="C:nucleoid"/>
    <property type="evidence" value="ECO:0007669"/>
    <property type="project" value="UniProtKB-SubCell"/>
</dbReference>
<comment type="similarity">
    <text evidence="7">Belongs to the MraZ family.</text>
</comment>